<keyword evidence="18" id="KW-0670">Pyruvate</keyword>
<proteinExistence type="inferred from homology"/>
<evidence type="ECO:0000259" key="15">
    <source>
        <dbReference type="Pfam" id="PF00391"/>
    </source>
</evidence>
<comment type="catalytic activity">
    <reaction evidence="11">
        <text>pyruvate + phosphate + ATP = phosphoenolpyruvate + AMP + diphosphate + H(+)</text>
        <dbReference type="Rhea" id="RHEA:10756"/>
        <dbReference type="ChEBI" id="CHEBI:15361"/>
        <dbReference type="ChEBI" id="CHEBI:15378"/>
        <dbReference type="ChEBI" id="CHEBI:30616"/>
        <dbReference type="ChEBI" id="CHEBI:33019"/>
        <dbReference type="ChEBI" id="CHEBI:43474"/>
        <dbReference type="ChEBI" id="CHEBI:58702"/>
        <dbReference type="ChEBI" id="CHEBI:456215"/>
        <dbReference type="EC" id="2.7.9.1"/>
    </reaction>
</comment>
<dbReference type="EMBL" id="VFPU01000001">
    <property type="protein sequence ID" value="TQM96276.1"/>
    <property type="molecule type" value="Genomic_DNA"/>
</dbReference>
<dbReference type="Pfam" id="PF01326">
    <property type="entry name" value="PPDK_N"/>
    <property type="match status" value="3"/>
</dbReference>
<dbReference type="SUPFAM" id="SSF51621">
    <property type="entry name" value="Phosphoenolpyruvate/pyruvate domain"/>
    <property type="match status" value="1"/>
</dbReference>
<dbReference type="NCBIfam" id="TIGR01828">
    <property type="entry name" value="pyru_phos_dikin"/>
    <property type="match status" value="1"/>
</dbReference>
<dbReference type="Gene3D" id="1.10.189.10">
    <property type="entry name" value="Pyruvate Phosphate Dikinase, domain 2"/>
    <property type="match status" value="1"/>
</dbReference>
<evidence type="ECO:0000256" key="5">
    <source>
        <dbReference type="ARBA" id="ARBA00022679"/>
    </source>
</evidence>
<keyword evidence="6 14" id="KW-0479">Metal-binding</keyword>
<dbReference type="InterPro" id="IPR013815">
    <property type="entry name" value="ATP_grasp_subdomain_1"/>
</dbReference>
<evidence type="ECO:0000256" key="12">
    <source>
        <dbReference type="PIRSR" id="PIRSR000853-1"/>
    </source>
</evidence>
<dbReference type="EC" id="2.7.9.1" evidence="3 11"/>
<feature type="binding site" evidence="13">
    <location>
        <position position="776"/>
    </location>
    <ligand>
        <name>substrate</name>
    </ligand>
</feature>
<evidence type="ECO:0000256" key="3">
    <source>
        <dbReference type="ARBA" id="ARBA00011994"/>
    </source>
</evidence>
<keyword evidence="19" id="KW-1185">Reference proteome</keyword>
<evidence type="ECO:0000256" key="1">
    <source>
        <dbReference type="ARBA" id="ARBA00001946"/>
    </source>
</evidence>
<dbReference type="PANTHER" id="PTHR22931:SF9">
    <property type="entry name" value="PYRUVATE, PHOSPHATE DIKINASE 1, CHLOROPLASTIC"/>
    <property type="match status" value="1"/>
</dbReference>
<dbReference type="Gene3D" id="1.20.80.30">
    <property type="match status" value="1"/>
</dbReference>
<evidence type="ECO:0000256" key="13">
    <source>
        <dbReference type="PIRSR" id="PIRSR000853-2"/>
    </source>
</evidence>
<evidence type="ECO:0000256" key="8">
    <source>
        <dbReference type="ARBA" id="ARBA00022777"/>
    </source>
</evidence>
<dbReference type="OrthoDB" id="9765468at2"/>
<feature type="binding site" evidence="13">
    <location>
        <position position="752"/>
    </location>
    <ligand>
        <name>substrate</name>
    </ligand>
</feature>
<comment type="cofactor">
    <cofactor evidence="1 11 14">
        <name>Mg(2+)</name>
        <dbReference type="ChEBI" id="CHEBI:18420"/>
    </cofactor>
</comment>
<dbReference type="Gene3D" id="3.30.1490.20">
    <property type="entry name" value="ATP-grasp fold, A domain"/>
    <property type="match status" value="1"/>
</dbReference>
<keyword evidence="7" id="KW-0547">Nucleotide-binding</keyword>
<dbReference type="InterPro" id="IPR010121">
    <property type="entry name" value="Pyruvate_phosphate_dikinase"/>
</dbReference>
<dbReference type="GO" id="GO:0005524">
    <property type="term" value="F:ATP binding"/>
    <property type="evidence" value="ECO:0007669"/>
    <property type="project" value="UniProtKB-UniRule"/>
</dbReference>
<dbReference type="RefSeq" id="WP_141817920.1">
    <property type="nucleotide sequence ID" value="NZ_BAAAIL010000003.1"/>
</dbReference>
<dbReference type="SUPFAM" id="SSF56059">
    <property type="entry name" value="Glutathione synthetase ATP-binding domain-like"/>
    <property type="match status" value="1"/>
</dbReference>
<dbReference type="GO" id="GO:0050242">
    <property type="term" value="F:pyruvate, phosphate dikinase activity"/>
    <property type="evidence" value="ECO:0007669"/>
    <property type="project" value="UniProtKB-UniRule"/>
</dbReference>
<protein>
    <recommendedName>
        <fullName evidence="4 11">Pyruvate, phosphate dikinase</fullName>
        <ecNumber evidence="3 11">2.7.9.1</ecNumber>
    </recommendedName>
</protein>
<dbReference type="Pfam" id="PF02896">
    <property type="entry name" value="PEP-utilizers_C"/>
    <property type="match status" value="1"/>
</dbReference>
<keyword evidence="8 18" id="KW-0418">Kinase</keyword>
<organism evidence="18 19">
    <name type="scientific">Ornithinimicrobium humiphilum</name>
    <dbReference type="NCBI Taxonomy" id="125288"/>
    <lineage>
        <taxon>Bacteria</taxon>
        <taxon>Bacillati</taxon>
        <taxon>Actinomycetota</taxon>
        <taxon>Actinomycetes</taxon>
        <taxon>Micrococcales</taxon>
        <taxon>Ornithinimicrobiaceae</taxon>
        <taxon>Ornithinimicrobium</taxon>
    </lineage>
</organism>
<evidence type="ECO:0000313" key="19">
    <source>
        <dbReference type="Proteomes" id="UP000315133"/>
    </source>
</evidence>
<name>A0A543KMH9_9MICO</name>
<feature type="domain" description="PEP-utilising enzyme mobile" evidence="15">
    <location>
        <begin position="421"/>
        <end position="502"/>
    </location>
</feature>
<feature type="binding site" evidence="13">
    <location>
        <position position="616"/>
    </location>
    <ligand>
        <name>substrate</name>
    </ligand>
</feature>
<feature type="domain" description="PEP-utilising enzyme C-terminal" evidence="17">
    <location>
        <begin position="520"/>
        <end position="876"/>
    </location>
</feature>
<evidence type="ECO:0000313" key="18">
    <source>
        <dbReference type="EMBL" id="TQM96276.1"/>
    </source>
</evidence>
<dbReference type="AlphaFoldDB" id="A0A543KMH9"/>
<evidence type="ECO:0000256" key="9">
    <source>
        <dbReference type="ARBA" id="ARBA00022840"/>
    </source>
</evidence>
<dbReference type="InterPro" id="IPR018274">
    <property type="entry name" value="PEP_util_AS"/>
</dbReference>
<evidence type="ECO:0000256" key="11">
    <source>
        <dbReference type="PIRNR" id="PIRNR000853"/>
    </source>
</evidence>
<dbReference type="SUPFAM" id="SSF52009">
    <property type="entry name" value="Phosphohistidine domain"/>
    <property type="match status" value="1"/>
</dbReference>
<feature type="domain" description="Pyruvate phosphate dikinase AMP/ATP-binding" evidence="16">
    <location>
        <begin position="20"/>
        <end position="56"/>
    </location>
</feature>
<sequence length="883" mass="95658">MSDTKYLYDMSEGDATMRTVLGGKGANLAEMKRLGIPVPDGFTVSTAACVATMEAHGEWPEGLWDDVQTALARLEERTGRTLGGAEKPLLLSVRSGAVFSMPGMMDTILNLGVSDETVEVLGAEADNPRFAWDSYRRFVQMYGEVVEGVPPHLFEDELTALKADRGVSQDTELSTEDLKALVATFKDVARRELGRDLPSDPREQLRRAIDAVFRSWDTPRARVYRKANDIPDDLGTAVNVMQMVFGNRGETSATGVCFTRNPSTGVHELYGEFLVNAQGEDVVAGIRTPRPLAEMQEVLPEAYEQLLATMRDLEAHYKDMQDIEFTVEEGTLYLLQTRSGKRTAAAALKVARDMVEEGVLTREEALQRVAPSQLDQLLHPAIDPDHGKTPVTKGLPASPGAAVGALVFDADTAAERGHAGEPVVLVRYETTPDDIHGVIGSQGVLTAHGGMTSHAAVVARGMGKPCVAGAQGIRISTSEKTLTVGDRVFNEGDVITLDGSTGDVYGEALELVPPQINEDFSAIVGWADEVRRLGVRANADTYEDATKARELGAEGIGLCRTEHMFMAADRLPAVRDMILAETAEDRAEALERILPMQQQDFEGIFTAMKGLPVTVRLLDPPLHEFLPDLVEQSLLVQRLELTGGDADEIAAARQLLGQVKRLHEQNPMLGTRGCRLAMLYPEIPEMQTRAIIRAALAVREREGETAGVEIMIPLVAYSSELKAQREIVERAVAEELEATGEQLDVTVGTMIELPRAAIVADQIAEHADFFSFGTNDLTQTGIGISRDDAEGGFLSAYVADEVIPKNPFESIDRDGVGGLVRLGAEGGRRTKPELKLGVCGEHGGDPASIAFFEELGLTYVSCSPFRVPIARFAAARAVLDAKK</sequence>
<feature type="domain" description="Pyruvate phosphate dikinase AMP/ATP-binding" evidence="16">
    <location>
        <begin position="297"/>
        <end position="357"/>
    </location>
</feature>
<evidence type="ECO:0000256" key="14">
    <source>
        <dbReference type="PIRSR" id="PIRSR000853-3"/>
    </source>
</evidence>
<evidence type="ECO:0000256" key="10">
    <source>
        <dbReference type="ARBA" id="ARBA00022842"/>
    </source>
</evidence>
<dbReference type="Gene3D" id="3.20.20.60">
    <property type="entry name" value="Phosphoenolpyruvate-binding domains"/>
    <property type="match status" value="1"/>
</dbReference>
<reference evidence="18 19" key="1">
    <citation type="submission" date="2019-06" db="EMBL/GenBank/DDBJ databases">
        <title>Sequencing the genomes of 1000 actinobacteria strains.</title>
        <authorList>
            <person name="Klenk H.-P."/>
        </authorList>
    </citation>
    <scope>NUCLEOTIDE SEQUENCE [LARGE SCALE GENOMIC DNA]</scope>
    <source>
        <strain evidence="18 19">DSM 12362</strain>
    </source>
</reference>
<dbReference type="InterPro" id="IPR002192">
    <property type="entry name" value="PPDK_AMP/ATP-bd"/>
</dbReference>
<dbReference type="InterPro" id="IPR015813">
    <property type="entry name" value="Pyrv/PenolPyrv_kinase-like_dom"/>
</dbReference>
<feature type="binding site" evidence="14">
    <location>
        <position position="776"/>
    </location>
    <ligand>
        <name>Mg(2+)</name>
        <dbReference type="ChEBI" id="CHEBI:18420"/>
    </ligand>
</feature>
<feature type="binding site" evidence="13">
    <location>
        <position position="774"/>
    </location>
    <ligand>
        <name>substrate</name>
    </ligand>
</feature>
<dbReference type="InterPro" id="IPR008279">
    <property type="entry name" value="PEP-util_enz_mobile_dom"/>
</dbReference>
<dbReference type="InterPro" id="IPR000121">
    <property type="entry name" value="PEP_util_C"/>
</dbReference>
<feature type="domain" description="Pyruvate phosphate dikinase AMP/ATP-binding" evidence="16">
    <location>
        <begin position="57"/>
        <end position="289"/>
    </location>
</feature>
<evidence type="ECO:0000256" key="7">
    <source>
        <dbReference type="ARBA" id="ARBA00022741"/>
    </source>
</evidence>
<dbReference type="InterPro" id="IPR036637">
    <property type="entry name" value="Phosphohistidine_dom_sf"/>
</dbReference>
<dbReference type="Gene3D" id="3.30.470.20">
    <property type="entry name" value="ATP-grasp fold, B domain"/>
    <property type="match status" value="1"/>
</dbReference>
<keyword evidence="9" id="KW-0067">ATP-binding</keyword>
<dbReference type="PANTHER" id="PTHR22931">
    <property type="entry name" value="PHOSPHOENOLPYRUVATE DIKINASE-RELATED"/>
    <property type="match status" value="1"/>
</dbReference>
<comment type="similarity">
    <text evidence="2 11">Belongs to the PEP-utilizing enzyme family.</text>
</comment>
<dbReference type="Proteomes" id="UP000315133">
    <property type="component" value="Unassembled WGS sequence"/>
</dbReference>
<feature type="binding site" evidence="14">
    <location>
        <position position="752"/>
    </location>
    <ligand>
        <name>Mg(2+)</name>
        <dbReference type="ChEBI" id="CHEBI:18420"/>
    </ligand>
</feature>
<dbReference type="Gene3D" id="3.50.30.10">
    <property type="entry name" value="Phosphohistidine domain"/>
    <property type="match status" value="1"/>
</dbReference>
<dbReference type="GO" id="GO:0046872">
    <property type="term" value="F:metal ion binding"/>
    <property type="evidence" value="ECO:0007669"/>
    <property type="project" value="UniProtKB-UniRule"/>
</dbReference>
<feature type="binding site" evidence="13">
    <location>
        <position position="775"/>
    </location>
    <ligand>
        <name>substrate</name>
    </ligand>
</feature>
<accession>A0A543KMH9</accession>
<evidence type="ECO:0000256" key="4">
    <source>
        <dbReference type="ARBA" id="ARBA00020138"/>
    </source>
</evidence>
<dbReference type="Pfam" id="PF00391">
    <property type="entry name" value="PEP-utilizers"/>
    <property type="match status" value="1"/>
</dbReference>
<evidence type="ECO:0000256" key="6">
    <source>
        <dbReference type="ARBA" id="ARBA00022723"/>
    </source>
</evidence>
<feature type="binding site" evidence="13">
    <location>
        <position position="773"/>
    </location>
    <ligand>
        <name>substrate</name>
    </ligand>
</feature>
<evidence type="ECO:0000259" key="16">
    <source>
        <dbReference type="Pfam" id="PF01326"/>
    </source>
</evidence>
<evidence type="ECO:0000259" key="17">
    <source>
        <dbReference type="Pfam" id="PF02896"/>
    </source>
</evidence>
<gene>
    <name evidence="18" type="ORF">FB476_1140</name>
</gene>
<dbReference type="GO" id="GO:0016301">
    <property type="term" value="F:kinase activity"/>
    <property type="evidence" value="ECO:0007669"/>
    <property type="project" value="UniProtKB-UniRule"/>
</dbReference>
<dbReference type="PIRSF" id="PIRSF000853">
    <property type="entry name" value="PPDK"/>
    <property type="match status" value="1"/>
</dbReference>
<evidence type="ECO:0000256" key="2">
    <source>
        <dbReference type="ARBA" id="ARBA00007837"/>
    </source>
</evidence>
<keyword evidence="5" id="KW-0808">Transferase</keyword>
<comment type="caution">
    <text evidence="18">The sequence shown here is derived from an EMBL/GenBank/DDBJ whole genome shotgun (WGS) entry which is preliminary data.</text>
</comment>
<feature type="active site" description="Tele-phosphohistidine intermediate" evidence="12">
    <location>
        <position position="454"/>
    </location>
</feature>
<dbReference type="PROSITE" id="PS00370">
    <property type="entry name" value="PEP_ENZYMES_PHOS_SITE"/>
    <property type="match status" value="1"/>
</dbReference>
<feature type="binding site" evidence="13">
    <location>
        <position position="560"/>
    </location>
    <ligand>
        <name>substrate</name>
    </ligand>
</feature>
<keyword evidence="10 14" id="KW-0460">Magnesium</keyword>
<feature type="active site" description="Proton donor" evidence="12">
    <location>
        <position position="839"/>
    </location>
</feature>
<dbReference type="NCBIfam" id="NF004531">
    <property type="entry name" value="PRK05878.1"/>
    <property type="match status" value="1"/>
</dbReference>
<dbReference type="InterPro" id="IPR040442">
    <property type="entry name" value="Pyrv_kinase-like_dom_sf"/>
</dbReference>